<sequence>MTIVLAAGAAAGGINWDAAQAVVGLLAILTPFVFWFVERRDRRAAEAESRRLREGAQISHVRFRQDLRNAPEGVQRWRVSNDSDGPLQHVQLEGRSSLSGAITGRVVGDLAPGDEATVDLEIETAGLLRDAFLLVNDAEWRIWKVPYLSRPELIEPKVSRTGRWRWLRRADTPSRT</sequence>
<evidence type="ECO:0000256" key="1">
    <source>
        <dbReference type="SAM" id="Phobius"/>
    </source>
</evidence>
<evidence type="ECO:0000313" key="2">
    <source>
        <dbReference type="EMBL" id="ANC30849.1"/>
    </source>
</evidence>
<dbReference type="PATRIC" id="fig|1300344.3.peg.1290"/>
<dbReference type="RefSeq" id="WP_068202255.1">
    <property type="nucleotide sequence ID" value="NZ_CP014209.1"/>
</dbReference>
<protein>
    <submittedName>
        <fullName evidence="2">Uncharacterized protein</fullName>
    </submittedName>
</protein>
<proteinExistence type="predicted"/>
<accession>A0A168F3H8</accession>
<evidence type="ECO:0000313" key="3">
    <source>
        <dbReference type="Proteomes" id="UP000076794"/>
    </source>
</evidence>
<name>A0A168F3H8_9MICO</name>
<reference evidence="2 3" key="1">
    <citation type="submission" date="2016-01" db="EMBL/GenBank/DDBJ databases">
        <title>Complete genome sequence of a soil Actinobacterium, Isoptericola dokdonensis DS-3.</title>
        <authorList>
            <person name="Kwon S.-K."/>
            <person name="Kim J.F."/>
        </authorList>
    </citation>
    <scope>NUCLEOTIDE SEQUENCE [LARGE SCALE GENOMIC DNA]</scope>
    <source>
        <strain evidence="2 3">DS-3</strain>
    </source>
</reference>
<keyword evidence="1" id="KW-0472">Membrane</keyword>
<dbReference type="KEGG" id="ido:I598_1289"/>
<dbReference type="AlphaFoldDB" id="A0A168F3H8"/>
<feature type="transmembrane region" description="Helical" evidence="1">
    <location>
        <begin position="18"/>
        <end position="37"/>
    </location>
</feature>
<keyword evidence="1" id="KW-0812">Transmembrane</keyword>
<dbReference type="EMBL" id="CP014209">
    <property type="protein sequence ID" value="ANC30849.1"/>
    <property type="molecule type" value="Genomic_DNA"/>
</dbReference>
<keyword evidence="1" id="KW-1133">Transmembrane helix</keyword>
<gene>
    <name evidence="2" type="ORF">I598_1289</name>
</gene>
<keyword evidence="3" id="KW-1185">Reference proteome</keyword>
<organism evidence="2 3">
    <name type="scientific">Isoptericola dokdonensis DS-3</name>
    <dbReference type="NCBI Taxonomy" id="1300344"/>
    <lineage>
        <taxon>Bacteria</taxon>
        <taxon>Bacillati</taxon>
        <taxon>Actinomycetota</taxon>
        <taxon>Actinomycetes</taxon>
        <taxon>Micrococcales</taxon>
        <taxon>Promicromonosporaceae</taxon>
        <taxon>Isoptericola</taxon>
    </lineage>
</organism>
<dbReference type="Proteomes" id="UP000076794">
    <property type="component" value="Chromosome"/>
</dbReference>